<dbReference type="RefSeq" id="WP_381421864.1">
    <property type="nucleotide sequence ID" value="NZ_JBHUZX010000017.1"/>
</dbReference>
<comment type="caution">
    <text evidence="1">The sequence shown here is derived from an EMBL/GenBank/DDBJ whole genome shotgun (WGS) entry which is preliminary data.</text>
</comment>
<organism evidence="1 2">
    <name type="scientific">Streptomyces cinereoruber</name>
    <dbReference type="NCBI Taxonomy" id="67260"/>
    <lineage>
        <taxon>Bacteria</taxon>
        <taxon>Bacillati</taxon>
        <taxon>Actinomycetota</taxon>
        <taxon>Actinomycetes</taxon>
        <taxon>Kitasatosporales</taxon>
        <taxon>Streptomycetaceae</taxon>
        <taxon>Streptomyces</taxon>
    </lineage>
</organism>
<sequence length="131" mass="14610">MDCLARELHTVMMRTGPGSGGRGHRTTRWRLLREDVLIGELSEYGCDRPYSLAHFTPGPGWENVRPLFEAWAARRGTDPDGAASAAPTGPLRDLGLRLAPVDGRRPPLRLFKDCTVRIDGSEARLRHWHGN</sequence>
<accession>A0AAV4KFX2</accession>
<name>A0AAV4KFX2_9ACTN</name>
<evidence type="ECO:0000313" key="2">
    <source>
        <dbReference type="Proteomes" id="UP000642014"/>
    </source>
</evidence>
<dbReference type="Proteomes" id="UP000642014">
    <property type="component" value="Unassembled WGS sequence"/>
</dbReference>
<evidence type="ECO:0000313" key="1">
    <source>
        <dbReference type="EMBL" id="GGR19886.1"/>
    </source>
</evidence>
<proteinExistence type="predicted"/>
<protein>
    <submittedName>
        <fullName evidence="1">Uncharacterized protein</fullName>
    </submittedName>
</protein>
<reference evidence="1 2" key="1">
    <citation type="journal article" date="2014" name="Int. J. Syst. Evol. Microbiol.">
        <title>Complete genome sequence of Corynebacterium casei LMG S-19264T (=DSM 44701T), isolated from a smear-ripened cheese.</title>
        <authorList>
            <consortium name="US DOE Joint Genome Institute (JGI-PGF)"/>
            <person name="Walter F."/>
            <person name="Albersmeier A."/>
            <person name="Kalinowski J."/>
            <person name="Ruckert C."/>
        </authorList>
    </citation>
    <scope>NUCLEOTIDE SEQUENCE [LARGE SCALE GENOMIC DNA]</scope>
    <source>
        <strain evidence="1 2">JCM 4205</strain>
    </source>
</reference>
<gene>
    <name evidence="1" type="ORF">GCM10010497_22560</name>
</gene>
<dbReference type="EMBL" id="BMSJ01000003">
    <property type="protein sequence ID" value="GGR19886.1"/>
    <property type="molecule type" value="Genomic_DNA"/>
</dbReference>
<dbReference type="AlphaFoldDB" id="A0AAV4KFX2"/>